<dbReference type="Gene3D" id="3.40.50.1820">
    <property type="entry name" value="alpha/beta hydrolase"/>
    <property type="match status" value="1"/>
</dbReference>
<keyword evidence="4" id="KW-1185">Reference proteome</keyword>
<reference evidence="3 4" key="1">
    <citation type="submission" date="2020-07" db="EMBL/GenBank/DDBJ databases">
        <title>Mycobacterium kansasii (former subtype) with zoonotic potential isolated from diseased indoor pet cat, Japan.</title>
        <authorList>
            <person name="Fukano H."/>
            <person name="Terazono T."/>
            <person name="Hoshino Y."/>
        </authorList>
    </citation>
    <scope>NUCLEOTIDE SEQUENCE [LARGE SCALE GENOMIC DNA]</scope>
    <source>
        <strain evidence="3 4">Kuro-I</strain>
    </source>
</reference>
<dbReference type="InterPro" id="IPR010427">
    <property type="entry name" value="DUF1023"/>
</dbReference>
<sequence>MLAADVNGLAVTHEGGTPSHVTVIGHSYGSTTVADAFANSGMRANDAVLIGCPGTDLAPSAADFHLNGGRVYVGAASTDAISWIAESGSAVPNWVNDALGAPLGPLAGLGTDPAHEGFGSVRFRAEVAGTHNVTPGSTTIRTTTTRAARRCTISPKSLSAMVTTSRERECWPPSSRRTDLQPDSNTYPVRDHSATAR</sequence>
<evidence type="ECO:0000256" key="1">
    <source>
        <dbReference type="SAM" id="MobiDB-lite"/>
    </source>
</evidence>
<dbReference type="EMBL" id="AP023343">
    <property type="protein sequence ID" value="BCI87805.1"/>
    <property type="molecule type" value="Genomic_DNA"/>
</dbReference>
<evidence type="ECO:0000259" key="2">
    <source>
        <dbReference type="Pfam" id="PF06259"/>
    </source>
</evidence>
<name>A0A7G1IDH1_MYCKA</name>
<dbReference type="Proteomes" id="UP000516380">
    <property type="component" value="Chromosome"/>
</dbReference>
<dbReference type="InterPro" id="IPR029058">
    <property type="entry name" value="AB_hydrolase_fold"/>
</dbReference>
<dbReference type="SUPFAM" id="SSF53474">
    <property type="entry name" value="alpha/beta-Hydrolases"/>
    <property type="match status" value="1"/>
</dbReference>
<evidence type="ECO:0000313" key="3">
    <source>
        <dbReference type="EMBL" id="BCI87805.1"/>
    </source>
</evidence>
<protein>
    <recommendedName>
        <fullName evidence="2">DUF1023 domain-containing protein</fullName>
    </recommendedName>
</protein>
<feature type="domain" description="DUF1023" evidence="2">
    <location>
        <begin position="16"/>
        <end position="85"/>
    </location>
</feature>
<gene>
    <name evidence="3" type="ORF">NIIDMKKI_30110</name>
</gene>
<organism evidence="3 4">
    <name type="scientific">Mycobacterium kansasii</name>
    <dbReference type="NCBI Taxonomy" id="1768"/>
    <lineage>
        <taxon>Bacteria</taxon>
        <taxon>Bacillati</taxon>
        <taxon>Actinomycetota</taxon>
        <taxon>Actinomycetes</taxon>
        <taxon>Mycobacteriales</taxon>
        <taxon>Mycobacteriaceae</taxon>
        <taxon>Mycobacterium</taxon>
    </lineage>
</organism>
<accession>A0A7G1IDH1</accession>
<feature type="compositionally biased region" description="Basic and acidic residues" evidence="1">
    <location>
        <begin position="165"/>
        <end position="180"/>
    </location>
</feature>
<evidence type="ECO:0000313" key="4">
    <source>
        <dbReference type="Proteomes" id="UP000516380"/>
    </source>
</evidence>
<dbReference type="Pfam" id="PF06259">
    <property type="entry name" value="Abhydrolase_8"/>
    <property type="match status" value="1"/>
</dbReference>
<feature type="region of interest" description="Disordered" evidence="1">
    <location>
        <begin position="164"/>
        <end position="197"/>
    </location>
</feature>
<proteinExistence type="predicted"/>
<dbReference type="AlphaFoldDB" id="A0A7G1IDH1"/>